<organism evidence="2 3">
    <name type="scientific">Sphagnum jensenii</name>
    <dbReference type="NCBI Taxonomy" id="128206"/>
    <lineage>
        <taxon>Eukaryota</taxon>
        <taxon>Viridiplantae</taxon>
        <taxon>Streptophyta</taxon>
        <taxon>Embryophyta</taxon>
        <taxon>Bryophyta</taxon>
        <taxon>Sphagnophytina</taxon>
        <taxon>Sphagnopsida</taxon>
        <taxon>Sphagnales</taxon>
        <taxon>Sphagnaceae</taxon>
        <taxon>Sphagnum</taxon>
    </lineage>
</organism>
<evidence type="ECO:0000313" key="3">
    <source>
        <dbReference type="Proteomes" id="UP001497444"/>
    </source>
</evidence>
<protein>
    <recommendedName>
        <fullName evidence="4">CCHC-type domain-containing protein</fullName>
    </recommendedName>
</protein>
<feature type="region of interest" description="Disordered" evidence="1">
    <location>
        <begin position="474"/>
        <end position="543"/>
    </location>
</feature>
<evidence type="ECO:0008006" key="4">
    <source>
        <dbReference type="Google" id="ProtNLM"/>
    </source>
</evidence>
<reference evidence="2" key="1">
    <citation type="submission" date="2024-02" db="EMBL/GenBank/DDBJ databases">
        <authorList>
            <consortium name="ELIXIR-Norway"/>
            <consortium name="Elixir Norway"/>
        </authorList>
    </citation>
    <scope>NUCLEOTIDE SEQUENCE</scope>
</reference>
<feature type="compositionally biased region" description="Basic and acidic residues" evidence="1">
    <location>
        <begin position="474"/>
        <end position="483"/>
    </location>
</feature>
<gene>
    <name evidence="2" type="ORF">CSSPJE1EN1_LOCUS17315</name>
</gene>
<keyword evidence="3" id="KW-1185">Reference proteome</keyword>
<dbReference type="InterPro" id="IPR040256">
    <property type="entry name" value="At4g02000-like"/>
</dbReference>
<evidence type="ECO:0000313" key="2">
    <source>
        <dbReference type="EMBL" id="CAK9271837.1"/>
    </source>
</evidence>
<feature type="compositionally biased region" description="Basic and acidic residues" evidence="1">
    <location>
        <begin position="273"/>
        <end position="287"/>
    </location>
</feature>
<proteinExistence type="predicted"/>
<name>A0ABP0WYF1_9BRYO</name>
<dbReference type="PANTHER" id="PTHR31286:SF180">
    <property type="entry name" value="OS10G0362600 PROTEIN"/>
    <property type="match status" value="1"/>
</dbReference>
<sequence length="556" mass="61613">MRREPPQPGNWPRWSGNGLSLSFSRYNSNFDANAQGVEALLTHTVKVQFPDLHEQFRNERALTIMASKLGEVLEIEAADSYIKRPAGPMVTIEVKDIVKLAGHIRIPSMAEGVAFTNPIRQKILYSGLPNQCRKCRRFGHQARACNIIKNSTQEGAAHHTPVPSGTDSDTLPSHGGETPNSKYPSTRLAHTIAPRARAQDPIVASSRDPQVVGKYQGRTESKLPRNRTTAPPLSINPTKNRSSCQSTDPGQRNATTGAQVNQSMAEPLPSPNRAKEETRAEVEKPSEEAMTPKPNLFFELPELNCPQAQKSEAAVNPFANSEEGSRGGDMRARCQEDTTEGWSFQGRKKHIPKLASPRPKMRQGLPRTPQQDPTSGGKRAQFHSKVHPSYFSSLGIDTPSNGEPFRARIWPVLTREKNASQETLVYSKNQAQSSLPLNMRITGPTEAVWTQDTAWADLTQRLETELEEKALRAVHSEHQENKNRSASIQASPQAARKKRYTKLNFATLASPRANGDEDFSLDREKEDDSQLGPARVDIREPGSFSVKAARSRLNYA</sequence>
<dbReference type="EMBL" id="OZ020099">
    <property type="protein sequence ID" value="CAK9271837.1"/>
    <property type="molecule type" value="Genomic_DNA"/>
</dbReference>
<feature type="compositionally biased region" description="Polar residues" evidence="1">
    <location>
        <begin position="226"/>
        <end position="264"/>
    </location>
</feature>
<dbReference type="PANTHER" id="PTHR31286">
    <property type="entry name" value="GLYCINE-RICH CELL WALL STRUCTURAL PROTEIN 1.8-LIKE"/>
    <property type="match status" value="1"/>
</dbReference>
<accession>A0ABP0WYF1</accession>
<feature type="region of interest" description="Disordered" evidence="1">
    <location>
        <begin position="153"/>
        <end position="291"/>
    </location>
</feature>
<evidence type="ECO:0000256" key="1">
    <source>
        <dbReference type="SAM" id="MobiDB-lite"/>
    </source>
</evidence>
<feature type="region of interest" description="Disordered" evidence="1">
    <location>
        <begin position="338"/>
        <end position="381"/>
    </location>
</feature>
<dbReference type="Proteomes" id="UP001497444">
    <property type="component" value="Chromosome 4"/>
</dbReference>